<dbReference type="EMBL" id="CASHTH010004339">
    <property type="protein sequence ID" value="CAI8056245.1"/>
    <property type="molecule type" value="Genomic_DNA"/>
</dbReference>
<gene>
    <name evidence="1" type="ORF">GBAR_LOCUS30649</name>
</gene>
<reference evidence="1" key="1">
    <citation type="submission" date="2023-03" db="EMBL/GenBank/DDBJ databases">
        <authorList>
            <person name="Steffen K."/>
            <person name="Cardenas P."/>
        </authorList>
    </citation>
    <scope>NUCLEOTIDE SEQUENCE</scope>
</reference>
<evidence type="ECO:0000313" key="1">
    <source>
        <dbReference type="EMBL" id="CAI8056245.1"/>
    </source>
</evidence>
<comment type="caution">
    <text evidence="1">The sequence shown here is derived from an EMBL/GenBank/DDBJ whole genome shotgun (WGS) entry which is preliminary data.</text>
</comment>
<evidence type="ECO:0000313" key="2">
    <source>
        <dbReference type="Proteomes" id="UP001174909"/>
    </source>
</evidence>
<dbReference type="AlphaFoldDB" id="A0AA35XL59"/>
<accession>A0AA35XL59</accession>
<dbReference type="Proteomes" id="UP001174909">
    <property type="component" value="Unassembled WGS sequence"/>
</dbReference>
<name>A0AA35XL59_GEOBA</name>
<proteinExistence type="predicted"/>
<protein>
    <submittedName>
        <fullName evidence="1">Uncharacterized protein</fullName>
    </submittedName>
</protein>
<sequence length="488" mass="52171">MVPGLQTSRHGGDAPFEALQLLLEEVWELSGHLLGKVDLHFGRLLLQVGLAEIKQMLHIHGPQTLHVDGAWLRGESERCLLGDVFPVAATQDPVDDPAIIAEPGPDEVPLGVLAEPVHVEHLWKFGTGSLLHLAPVLHVLAEVVAKKRSHGKRIVEDDFLPLVIGGCGRRLRAKAQPHVDRVLPAERFEHQRDCFRATPTKQNGVDRNSTWVLPVGVKVGTLHSGGAETRVWVRGGVRLLLGSRQFLPALYAEPGGNAELGRSLVLKPLPEHASVRRQCDVGIDGVLTDGFHGVGVGLHVGASRDTKETILGVDGPKSTVGTEPHPGNVVADEFGLPAGESGGDHGQVGLAALAREGSCDVLLHPLRVGKPQDLHVLGQPALVSGNGGRNPQSKTLLPQERVPAIPAAKRLDLPPLRKVGDGNLLRITGPGVVIGGTRSQWDADRMETADEIPFPECLEDAGPHPRHLSHADDHVGRVGELDTNLTDV</sequence>
<keyword evidence="2" id="KW-1185">Reference proteome</keyword>
<organism evidence="1 2">
    <name type="scientific">Geodia barretti</name>
    <name type="common">Barrett's horny sponge</name>
    <dbReference type="NCBI Taxonomy" id="519541"/>
    <lineage>
        <taxon>Eukaryota</taxon>
        <taxon>Metazoa</taxon>
        <taxon>Porifera</taxon>
        <taxon>Demospongiae</taxon>
        <taxon>Heteroscleromorpha</taxon>
        <taxon>Tetractinellida</taxon>
        <taxon>Astrophorina</taxon>
        <taxon>Geodiidae</taxon>
        <taxon>Geodia</taxon>
    </lineage>
</organism>